<proteinExistence type="predicted"/>
<dbReference type="AlphaFoldDB" id="A0A8K0MP70"/>
<keyword evidence="12" id="KW-1185">Reference proteome</keyword>
<name>A0A8K0MP70_9ROSA</name>
<evidence type="ECO:0000256" key="9">
    <source>
        <dbReference type="SAM" id="Phobius"/>
    </source>
</evidence>
<dbReference type="InterPro" id="IPR001245">
    <property type="entry name" value="Ser-Thr/Tyr_kinase_cat_dom"/>
</dbReference>
<keyword evidence="8" id="KW-0325">Glycoprotein</keyword>
<dbReference type="Gene3D" id="1.10.510.10">
    <property type="entry name" value="Transferase(Phosphotransferase) domain 1"/>
    <property type="match status" value="1"/>
</dbReference>
<evidence type="ECO:0000256" key="6">
    <source>
        <dbReference type="ARBA" id="ARBA00022989"/>
    </source>
</evidence>
<dbReference type="InterPro" id="IPR032675">
    <property type="entry name" value="LRR_dom_sf"/>
</dbReference>
<comment type="subcellular location">
    <subcellularLocation>
        <location evidence="1">Membrane</location>
    </subcellularLocation>
</comment>
<keyword evidence="5" id="KW-0677">Repeat</keyword>
<dbReference type="GO" id="GO:0016020">
    <property type="term" value="C:membrane"/>
    <property type="evidence" value="ECO:0007669"/>
    <property type="project" value="UniProtKB-SubCell"/>
</dbReference>
<dbReference type="EMBL" id="VOIH02000002">
    <property type="protein sequence ID" value="KAF3453352.1"/>
    <property type="molecule type" value="Genomic_DNA"/>
</dbReference>
<evidence type="ECO:0000313" key="12">
    <source>
        <dbReference type="Proteomes" id="UP000796880"/>
    </source>
</evidence>
<dbReference type="PANTHER" id="PTHR48007">
    <property type="entry name" value="LEUCINE-RICH REPEAT RECEPTOR-LIKE PROTEIN KINASE PXC1"/>
    <property type="match status" value="1"/>
</dbReference>
<dbReference type="InterPro" id="IPR046959">
    <property type="entry name" value="PRK1-6/SRF4-like"/>
</dbReference>
<protein>
    <recommendedName>
        <fullName evidence="10">Protein kinase domain-containing protein</fullName>
    </recommendedName>
</protein>
<keyword evidence="4" id="KW-0732">Signal</keyword>
<evidence type="ECO:0000313" key="11">
    <source>
        <dbReference type="EMBL" id="KAF3453352.1"/>
    </source>
</evidence>
<reference evidence="11" key="1">
    <citation type="submission" date="2020-03" db="EMBL/GenBank/DDBJ databases">
        <title>A high-quality chromosome-level genome assembly of a woody plant with both climbing and erect habits, Rhamnella rubrinervis.</title>
        <authorList>
            <person name="Lu Z."/>
            <person name="Yang Y."/>
            <person name="Zhu X."/>
            <person name="Sun Y."/>
        </authorList>
    </citation>
    <scope>NUCLEOTIDE SEQUENCE</scope>
    <source>
        <strain evidence="11">BYM</strain>
        <tissue evidence="11">Leaf</tissue>
    </source>
</reference>
<dbReference type="InterPro" id="IPR001611">
    <property type="entry name" value="Leu-rich_rpt"/>
</dbReference>
<dbReference type="InterPro" id="IPR011009">
    <property type="entry name" value="Kinase-like_dom_sf"/>
</dbReference>
<evidence type="ECO:0000259" key="10">
    <source>
        <dbReference type="PROSITE" id="PS50011"/>
    </source>
</evidence>
<organism evidence="11 12">
    <name type="scientific">Rhamnella rubrinervis</name>
    <dbReference type="NCBI Taxonomy" id="2594499"/>
    <lineage>
        <taxon>Eukaryota</taxon>
        <taxon>Viridiplantae</taxon>
        <taxon>Streptophyta</taxon>
        <taxon>Embryophyta</taxon>
        <taxon>Tracheophyta</taxon>
        <taxon>Spermatophyta</taxon>
        <taxon>Magnoliopsida</taxon>
        <taxon>eudicotyledons</taxon>
        <taxon>Gunneridae</taxon>
        <taxon>Pentapetalae</taxon>
        <taxon>rosids</taxon>
        <taxon>fabids</taxon>
        <taxon>Rosales</taxon>
        <taxon>Rhamnaceae</taxon>
        <taxon>rhamnoid group</taxon>
        <taxon>Rhamneae</taxon>
        <taxon>Rhamnella</taxon>
    </lineage>
</organism>
<accession>A0A8K0MP70</accession>
<evidence type="ECO:0000256" key="5">
    <source>
        <dbReference type="ARBA" id="ARBA00022737"/>
    </source>
</evidence>
<feature type="domain" description="Protein kinase" evidence="10">
    <location>
        <begin position="247"/>
        <end position="529"/>
    </location>
</feature>
<sequence>MQSSRGFDLFLKGQIFIAVALLLSINVCMGSEYSSSESEAFLKFITAVDPQDKLKVSHENIASKPHPCLHRWKGLKCNSQATTILEIWLENLDLGGILDSDSLCKLPNLRVISLARNQIRGTIPNSILYCRKLTYLNLSSNHLSGSIPMALTKLKHLRRLDISNNYFTNSFPYYKDGFKQLSFHSGESSSFVNLMDGLPPSDNPVATQKPQQERWTKWIPWIIGIGFFFLFIYFVDKRGCEARGREPELVFFVEENERFKVEELLDATADLRSQSLCSNLFKVSLKNNGPYAVKSLKKVQVSLEEFGETMKQIGNLKHPNILPLAGYASTNEEKLLIYKYQSSGNLLNLLDNHIKGEKEFPWRLRLSIAGGIARGLGFIYQKFGDQEGIPHGNLKLSNILLDENDAPLISEYGISRFEDPKRAAGLYPSKGYTAPERSMTEKGDVFSFGVILLELLTGKTVEKSEIDLPKWVKAIIREEWTGEVFDKGVAKAAKQWAFPVLNIALKCVSHSPEDRPTMTEVLEKIEEIVNAQEHHSNSSESCNGSRDEDCCPLHSIISETWDTPGSNY</sequence>
<dbReference type="SUPFAM" id="SSF56112">
    <property type="entry name" value="Protein kinase-like (PK-like)"/>
    <property type="match status" value="1"/>
</dbReference>
<dbReference type="PROSITE" id="PS51450">
    <property type="entry name" value="LRR"/>
    <property type="match status" value="1"/>
</dbReference>
<dbReference type="Pfam" id="PF00560">
    <property type="entry name" value="LRR_1"/>
    <property type="match status" value="1"/>
</dbReference>
<gene>
    <name evidence="11" type="ORF">FNV43_RR03792</name>
</gene>
<dbReference type="FunFam" id="3.80.10.10:FF:000041">
    <property type="entry name" value="LRR receptor-like serine/threonine-protein kinase ERECTA"/>
    <property type="match status" value="1"/>
</dbReference>
<dbReference type="Pfam" id="PF13855">
    <property type="entry name" value="LRR_8"/>
    <property type="match status" value="1"/>
</dbReference>
<evidence type="ECO:0000256" key="3">
    <source>
        <dbReference type="ARBA" id="ARBA00022692"/>
    </source>
</evidence>
<dbReference type="InterPro" id="IPR000719">
    <property type="entry name" value="Prot_kinase_dom"/>
</dbReference>
<dbReference type="Gene3D" id="3.30.200.20">
    <property type="entry name" value="Phosphorylase Kinase, domain 1"/>
    <property type="match status" value="1"/>
</dbReference>
<evidence type="ECO:0000256" key="7">
    <source>
        <dbReference type="ARBA" id="ARBA00023136"/>
    </source>
</evidence>
<evidence type="ECO:0000256" key="1">
    <source>
        <dbReference type="ARBA" id="ARBA00004370"/>
    </source>
</evidence>
<keyword evidence="3 9" id="KW-0812">Transmembrane</keyword>
<comment type="caution">
    <text evidence="11">The sequence shown here is derived from an EMBL/GenBank/DDBJ whole genome shotgun (WGS) entry which is preliminary data.</text>
</comment>
<dbReference type="PROSITE" id="PS50011">
    <property type="entry name" value="PROTEIN_KINASE_DOM"/>
    <property type="match status" value="1"/>
</dbReference>
<dbReference type="GO" id="GO:0004672">
    <property type="term" value="F:protein kinase activity"/>
    <property type="evidence" value="ECO:0007669"/>
    <property type="project" value="InterPro"/>
</dbReference>
<dbReference type="Gene3D" id="3.80.10.10">
    <property type="entry name" value="Ribonuclease Inhibitor"/>
    <property type="match status" value="1"/>
</dbReference>
<dbReference type="SUPFAM" id="SSF52058">
    <property type="entry name" value="L domain-like"/>
    <property type="match status" value="1"/>
</dbReference>
<evidence type="ECO:0000256" key="8">
    <source>
        <dbReference type="ARBA" id="ARBA00023180"/>
    </source>
</evidence>
<dbReference type="Proteomes" id="UP000796880">
    <property type="component" value="Unassembled WGS sequence"/>
</dbReference>
<keyword evidence="6 9" id="KW-1133">Transmembrane helix</keyword>
<feature type="transmembrane region" description="Helical" evidence="9">
    <location>
        <begin position="218"/>
        <end position="235"/>
    </location>
</feature>
<evidence type="ECO:0000256" key="4">
    <source>
        <dbReference type="ARBA" id="ARBA00022729"/>
    </source>
</evidence>
<evidence type="ECO:0000256" key="2">
    <source>
        <dbReference type="ARBA" id="ARBA00022614"/>
    </source>
</evidence>
<dbReference type="OrthoDB" id="5966500at2759"/>
<keyword evidence="2" id="KW-0433">Leucine-rich repeat</keyword>
<keyword evidence="7 9" id="KW-0472">Membrane</keyword>
<dbReference type="Pfam" id="PF07714">
    <property type="entry name" value="PK_Tyr_Ser-Thr"/>
    <property type="match status" value="1"/>
</dbReference>
<dbReference type="GO" id="GO:0005524">
    <property type="term" value="F:ATP binding"/>
    <property type="evidence" value="ECO:0007669"/>
    <property type="project" value="InterPro"/>
</dbReference>
<dbReference type="PANTHER" id="PTHR48007:SF77">
    <property type="entry name" value="PROTEIN KINASE DOMAIN-CONTAINING PROTEIN"/>
    <property type="match status" value="1"/>
</dbReference>